<dbReference type="Proteomes" id="UP001180845">
    <property type="component" value="Unassembled WGS sequence"/>
</dbReference>
<keyword evidence="2" id="KW-1133">Transmembrane helix</keyword>
<dbReference type="PANTHER" id="PTHR37305:SF1">
    <property type="entry name" value="MEMBRANE PROTEIN"/>
    <property type="match status" value="1"/>
</dbReference>
<feature type="transmembrane region" description="Helical" evidence="2">
    <location>
        <begin position="54"/>
        <end position="74"/>
    </location>
</feature>
<keyword evidence="4" id="KW-1185">Reference proteome</keyword>
<keyword evidence="2" id="KW-0472">Membrane</keyword>
<comment type="caution">
    <text evidence="3">The sequence shown here is derived from an EMBL/GenBank/DDBJ whole genome shotgun (WGS) entry which is preliminary data.</text>
</comment>
<dbReference type="GO" id="GO:0005886">
    <property type="term" value="C:plasma membrane"/>
    <property type="evidence" value="ECO:0007669"/>
    <property type="project" value="UniProtKB-SubCell"/>
</dbReference>
<dbReference type="RefSeq" id="WP_310269059.1">
    <property type="nucleotide sequence ID" value="NZ_JAVDXW010000001.1"/>
</dbReference>
<feature type="transmembrane region" description="Helical" evidence="2">
    <location>
        <begin position="149"/>
        <end position="175"/>
    </location>
</feature>
<feature type="region of interest" description="Disordered" evidence="1">
    <location>
        <begin position="1"/>
        <end position="32"/>
    </location>
</feature>
<sequence length="305" mass="32634">MHDTETGPPTAPSVPADTRTQHRPDGSVSGYHSHRTLPVRAELRRQLTRRRTRLMLGFLAVLPAFLLLAFELGGGGDRDGTGARDLADMATTSGLNFAVFTLFVATGFLLVVMAALFFGDTVAIEASWSSLKYLLAAPIPRARLLRQKAIVAAILTGFGLGLLILVALGLGVWWYGWDALLTPSGEVLGFPAGMLGLVGAGAYLAVHLMWIAGLALWFSVSTDAPLGAVGGAVLVSILSQILDGLTVLGELRMYLPTHYSTAWFDLLSTEIDWTAPVNGAFSGMAYATVFALLALYRFHRKDITS</sequence>
<gene>
    <name evidence="3" type="ORF">JOF55_000564</name>
</gene>
<accession>A0AAE3ZAY2</accession>
<dbReference type="GO" id="GO:0140359">
    <property type="term" value="F:ABC-type transporter activity"/>
    <property type="evidence" value="ECO:0007669"/>
    <property type="project" value="InterPro"/>
</dbReference>
<evidence type="ECO:0000313" key="4">
    <source>
        <dbReference type="Proteomes" id="UP001180845"/>
    </source>
</evidence>
<evidence type="ECO:0000313" key="3">
    <source>
        <dbReference type="EMBL" id="MDR7300383.1"/>
    </source>
</evidence>
<keyword evidence="2" id="KW-0812">Transmembrane</keyword>
<reference evidence="3" key="1">
    <citation type="submission" date="2023-07" db="EMBL/GenBank/DDBJ databases">
        <title>Sequencing the genomes of 1000 actinobacteria strains.</title>
        <authorList>
            <person name="Klenk H.-P."/>
        </authorList>
    </citation>
    <scope>NUCLEOTIDE SEQUENCE</scope>
    <source>
        <strain evidence="3">DSM 45977</strain>
    </source>
</reference>
<dbReference type="EMBL" id="JAVDXW010000001">
    <property type="protein sequence ID" value="MDR7300383.1"/>
    <property type="molecule type" value="Genomic_DNA"/>
</dbReference>
<evidence type="ECO:0000256" key="2">
    <source>
        <dbReference type="SAM" id="Phobius"/>
    </source>
</evidence>
<evidence type="ECO:0000256" key="1">
    <source>
        <dbReference type="SAM" id="MobiDB-lite"/>
    </source>
</evidence>
<feature type="transmembrane region" description="Helical" evidence="2">
    <location>
        <begin position="94"/>
        <end position="118"/>
    </location>
</feature>
<proteinExistence type="predicted"/>
<dbReference type="AlphaFoldDB" id="A0AAE3ZAY2"/>
<feature type="transmembrane region" description="Helical" evidence="2">
    <location>
        <begin position="275"/>
        <end position="296"/>
    </location>
</feature>
<protein>
    <submittedName>
        <fullName evidence="3">ABC-2 type transport system permease protein</fullName>
    </submittedName>
</protein>
<name>A0AAE3ZAY2_9ACTN</name>
<dbReference type="PANTHER" id="PTHR37305">
    <property type="entry name" value="INTEGRAL MEMBRANE PROTEIN-RELATED"/>
    <property type="match status" value="1"/>
</dbReference>
<feature type="transmembrane region" description="Helical" evidence="2">
    <location>
        <begin position="232"/>
        <end position="255"/>
    </location>
</feature>
<organism evidence="3 4">
    <name type="scientific">Haloactinomyces albus</name>
    <dbReference type="NCBI Taxonomy" id="1352928"/>
    <lineage>
        <taxon>Bacteria</taxon>
        <taxon>Bacillati</taxon>
        <taxon>Actinomycetota</taxon>
        <taxon>Actinomycetes</taxon>
        <taxon>Actinopolysporales</taxon>
        <taxon>Actinopolysporaceae</taxon>
        <taxon>Haloactinomyces</taxon>
    </lineage>
</organism>
<feature type="transmembrane region" description="Helical" evidence="2">
    <location>
        <begin position="195"/>
        <end position="220"/>
    </location>
</feature>